<dbReference type="PANTHER" id="PTHR30290">
    <property type="entry name" value="PERIPLASMIC BINDING COMPONENT OF ABC TRANSPORTER"/>
    <property type="match status" value="1"/>
</dbReference>
<keyword evidence="4" id="KW-1133">Transmembrane helix</keyword>
<organism evidence="6 7">
    <name type="scientific">Candidatus Lokiarchaeum ossiferum</name>
    <dbReference type="NCBI Taxonomy" id="2951803"/>
    <lineage>
        <taxon>Archaea</taxon>
        <taxon>Promethearchaeati</taxon>
        <taxon>Promethearchaeota</taxon>
        <taxon>Promethearchaeia</taxon>
        <taxon>Promethearchaeales</taxon>
        <taxon>Promethearchaeaceae</taxon>
        <taxon>Candidatus Lokiarchaeum</taxon>
    </lineage>
</organism>
<dbReference type="Gene3D" id="3.90.76.10">
    <property type="entry name" value="Dipeptide-binding Protein, Domain 1"/>
    <property type="match status" value="1"/>
</dbReference>
<evidence type="ECO:0000313" key="7">
    <source>
        <dbReference type="Proteomes" id="UP001208689"/>
    </source>
</evidence>
<keyword evidence="7" id="KW-1185">Reference proteome</keyword>
<name>A0ABY6HP66_9ARCH</name>
<protein>
    <recommendedName>
        <fullName evidence="5">Solute-binding protein family 5 domain-containing protein</fullName>
    </recommendedName>
</protein>
<proteinExistence type="inferred from homology"/>
<dbReference type="Gene3D" id="3.40.190.10">
    <property type="entry name" value="Periplasmic binding protein-like II"/>
    <property type="match status" value="1"/>
</dbReference>
<dbReference type="Gene3D" id="3.10.105.10">
    <property type="entry name" value="Dipeptide-binding Protein, Domain 3"/>
    <property type="match status" value="1"/>
</dbReference>
<keyword evidence="4" id="KW-0812">Transmembrane</keyword>
<evidence type="ECO:0000256" key="2">
    <source>
        <dbReference type="ARBA" id="ARBA00022448"/>
    </source>
</evidence>
<keyword evidence="3" id="KW-0732">Signal</keyword>
<comment type="similarity">
    <text evidence="1">Belongs to the bacterial solute-binding protein 5 family.</text>
</comment>
<dbReference type="InterPro" id="IPR000914">
    <property type="entry name" value="SBP_5_dom"/>
</dbReference>
<accession>A0ABY6HP66</accession>
<reference evidence="6" key="1">
    <citation type="submission" date="2022-09" db="EMBL/GenBank/DDBJ databases">
        <title>Actin cytoskeleton and complex cell architecture in an #Asgard archaeon.</title>
        <authorList>
            <person name="Ponce Toledo R.I."/>
            <person name="Schleper C."/>
            <person name="Rodrigues Oliveira T."/>
            <person name="Wollweber F."/>
            <person name="Xu J."/>
            <person name="Rittmann S."/>
            <person name="Klingl A."/>
            <person name="Pilhofer M."/>
        </authorList>
    </citation>
    <scope>NUCLEOTIDE SEQUENCE</scope>
    <source>
        <strain evidence="6">B-35</strain>
    </source>
</reference>
<dbReference type="Pfam" id="PF00496">
    <property type="entry name" value="SBP_bac_5"/>
    <property type="match status" value="1"/>
</dbReference>
<evidence type="ECO:0000256" key="3">
    <source>
        <dbReference type="ARBA" id="ARBA00022729"/>
    </source>
</evidence>
<dbReference type="PANTHER" id="PTHR30290:SF9">
    <property type="entry name" value="OLIGOPEPTIDE-BINDING PROTEIN APPA"/>
    <property type="match status" value="1"/>
</dbReference>
<evidence type="ECO:0000256" key="4">
    <source>
        <dbReference type="SAM" id="Phobius"/>
    </source>
</evidence>
<gene>
    <name evidence="6" type="ORF">NEF87_001596</name>
</gene>
<dbReference type="SUPFAM" id="SSF53850">
    <property type="entry name" value="Periplasmic binding protein-like II"/>
    <property type="match status" value="1"/>
</dbReference>
<sequence length="647" mass="75131">MKTNSFILLFMFLTGCLFYPLLASGESNLEDRPMIYGKSLLAVDLDPHLANDRASFEMIDQIMEGLFSYNLTDPECSIMPLLAVDFGQWVKSNLGYYNSQWNYTLELKQNISFHDDSSFGPEDVVFSFDRLTLFCLNQTPTPIARLYMPLKANFPVTPLLINRTEVLNSTHVRFVLNYKFTAFEALLCHTGSVILPEGNYFSLDNIIQPMKDTLIGTGPYQQVSHQDRLIKLEYFTEYWGGNYYVEAPDILEMHWILYDNELHKNQDFFNGNLDFVDYVSTEFMDEYEASEYHNVRERMASTDISFLGFDNTRLDVHTRKALQSAINYSYIIKNLGRNELARMTSAIPKGILYHDPSIFAPAMNLTEARMHLIQAVTMNEQGMDTPENWAHIQHSSSDEDWETITIETYQYGYNSNNKLHEEIGELCQATFAKIGIRLELNGMTWKEFPGSLSDHKFQIFMLEWEPNYNDPSNILNALFLSTSNYNYVSINNSVIDTKLNEGLFESNPSLREEIYHELQNMIVELAPCSFLFTSNKHSVYSFSCENLARNSLNKVYFYLWDFTYEKIPGSFRNTPLMNILATLFFLSPVIIFLTFYARNIIRKKFSQPNNIQQKRLLKEKKKKNKYCSHCGAPLNVPDYCYNCRKES</sequence>
<keyword evidence="4" id="KW-0472">Membrane</keyword>
<evidence type="ECO:0000259" key="5">
    <source>
        <dbReference type="Pfam" id="PF00496"/>
    </source>
</evidence>
<feature type="transmembrane region" description="Helical" evidence="4">
    <location>
        <begin position="576"/>
        <end position="597"/>
    </location>
</feature>
<dbReference type="CDD" id="cd00995">
    <property type="entry name" value="PBP2_NikA_DppA_OppA_like"/>
    <property type="match status" value="1"/>
</dbReference>
<feature type="domain" description="Solute-binding protein family 5" evidence="5">
    <location>
        <begin position="102"/>
        <end position="485"/>
    </location>
</feature>
<dbReference type="PROSITE" id="PS51257">
    <property type="entry name" value="PROKAR_LIPOPROTEIN"/>
    <property type="match status" value="1"/>
</dbReference>
<evidence type="ECO:0000256" key="1">
    <source>
        <dbReference type="ARBA" id="ARBA00005695"/>
    </source>
</evidence>
<keyword evidence="2" id="KW-0813">Transport</keyword>
<dbReference type="EMBL" id="CP104013">
    <property type="protein sequence ID" value="UYP45311.1"/>
    <property type="molecule type" value="Genomic_DNA"/>
</dbReference>
<dbReference type="Proteomes" id="UP001208689">
    <property type="component" value="Chromosome"/>
</dbReference>
<evidence type="ECO:0000313" key="6">
    <source>
        <dbReference type="EMBL" id="UYP45311.1"/>
    </source>
</evidence>
<dbReference type="InterPro" id="IPR039424">
    <property type="entry name" value="SBP_5"/>
</dbReference>